<dbReference type="InterPro" id="IPR023210">
    <property type="entry name" value="NADP_OxRdtase_dom"/>
</dbReference>
<evidence type="ECO:0000259" key="1">
    <source>
        <dbReference type="Pfam" id="PF00248"/>
    </source>
</evidence>
<sequence length="261" mass="30266">MRDKKIDMVELDKMVEYAMAHGANYFDTAYMYVDGKSENAIGEILKKYPRESFMLADKCPAYLVHSPSDVRKLCLEQLKKCQVDYFDNYMVHNINKNTLSNYRDNNMYDELVKLKKEGLVKNIGFSFHGDPKMLREVINEHKWDFCQLQINYLDCEVVNADELYNIADEAQVPVIVMEPLRGGVLCNLPKKAAEKLKQQCPNDTQASFGLRWVAGRKRVFTILSGMSNLTQLKENVDTFVNYREITKKEEELAHQIAQIKL</sequence>
<organism evidence="2 3">
    <name type="scientific">Candidatus Galligastranaerophilus intestinavium</name>
    <dbReference type="NCBI Taxonomy" id="2840836"/>
    <lineage>
        <taxon>Bacteria</taxon>
        <taxon>Candidatus Galligastranaerophilus</taxon>
    </lineage>
</organism>
<evidence type="ECO:0000313" key="2">
    <source>
        <dbReference type="EMBL" id="HIS73763.1"/>
    </source>
</evidence>
<dbReference type="AlphaFoldDB" id="A0A9D1JY87"/>
<dbReference type="EMBL" id="DVJQ01000018">
    <property type="protein sequence ID" value="HIS73763.1"/>
    <property type="molecule type" value="Genomic_DNA"/>
</dbReference>
<dbReference type="InterPro" id="IPR053135">
    <property type="entry name" value="AKR2_Oxidoreductase"/>
</dbReference>
<dbReference type="PANTHER" id="PTHR43312:SF2">
    <property type="entry name" value="OXIDOREDUCTASE"/>
    <property type="match status" value="1"/>
</dbReference>
<feature type="domain" description="NADP-dependent oxidoreductase" evidence="1">
    <location>
        <begin position="4"/>
        <end position="240"/>
    </location>
</feature>
<dbReference type="Pfam" id="PF00248">
    <property type="entry name" value="Aldo_ket_red"/>
    <property type="match status" value="1"/>
</dbReference>
<dbReference type="GO" id="GO:0016491">
    <property type="term" value="F:oxidoreductase activity"/>
    <property type="evidence" value="ECO:0007669"/>
    <property type="project" value="InterPro"/>
</dbReference>
<accession>A0A9D1JY87</accession>
<reference evidence="2" key="2">
    <citation type="journal article" date="2021" name="PeerJ">
        <title>Extensive microbial diversity within the chicken gut microbiome revealed by metagenomics and culture.</title>
        <authorList>
            <person name="Gilroy R."/>
            <person name="Ravi A."/>
            <person name="Getino M."/>
            <person name="Pursley I."/>
            <person name="Horton D.L."/>
            <person name="Alikhan N.F."/>
            <person name="Baker D."/>
            <person name="Gharbi K."/>
            <person name="Hall N."/>
            <person name="Watson M."/>
            <person name="Adriaenssens E.M."/>
            <person name="Foster-Nyarko E."/>
            <person name="Jarju S."/>
            <person name="Secka A."/>
            <person name="Antonio M."/>
            <person name="Oren A."/>
            <person name="Chaudhuri R.R."/>
            <person name="La Ragione R."/>
            <person name="Hildebrand F."/>
            <person name="Pallen M.J."/>
        </authorList>
    </citation>
    <scope>NUCLEOTIDE SEQUENCE</scope>
    <source>
        <strain evidence="2">CHK152-2871</strain>
    </source>
</reference>
<dbReference type="SUPFAM" id="SSF51430">
    <property type="entry name" value="NAD(P)-linked oxidoreductase"/>
    <property type="match status" value="1"/>
</dbReference>
<reference evidence="2" key="1">
    <citation type="submission" date="2020-10" db="EMBL/GenBank/DDBJ databases">
        <authorList>
            <person name="Gilroy R."/>
        </authorList>
    </citation>
    <scope>NUCLEOTIDE SEQUENCE</scope>
    <source>
        <strain evidence="2">CHK152-2871</strain>
    </source>
</reference>
<dbReference type="CDD" id="cd19096">
    <property type="entry name" value="AKR_Fe-S_oxidoreductase"/>
    <property type="match status" value="1"/>
</dbReference>
<dbReference type="PRINTS" id="PR00069">
    <property type="entry name" value="ALDKETRDTASE"/>
</dbReference>
<dbReference type="PANTHER" id="PTHR43312">
    <property type="entry name" value="D-THREO-ALDOSE 1-DEHYDROGENASE"/>
    <property type="match status" value="1"/>
</dbReference>
<dbReference type="Gene3D" id="3.20.20.100">
    <property type="entry name" value="NADP-dependent oxidoreductase domain"/>
    <property type="match status" value="1"/>
</dbReference>
<dbReference type="InterPro" id="IPR036812">
    <property type="entry name" value="NAD(P)_OxRdtase_dom_sf"/>
</dbReference>
<name>A0A9D1JY87_9BACT</name>
<evidence type="ECO:0000313" key="3">
    <source>
        <dbReference type="Proteomes" id="UP000886865"/>
    </source>
</evidence>
<dbReference type="Proteomes" id="UP000886865">
    <property type="component" value="Unassembled WGS sequence"/>
</dbReference>
<comment type="caution">
    <text evidence="2">The sequence shown here is derived from an EMBL/GenBank/DDBJ whole genome shotgun (WGS) entry which is preliminary data.</text>
</comment>
<dbReference type="InterPro" id="IPR020471">
    <property type="entry name" value="AKR"/>
</dbReference>
<proteinExistence type="predicted"/>
<protein>
    <submittedName>
        <fullName evidence="2">Aldo/keto reductase</fullName>
    </submittedName>
</protein>
<gene>
    <name evidence="2" type="ORF">IAA86_01930</name>
</gene>